<sequence>MPFLIFIIILLLTVIFWDWVVLNGQTVGTLATAFAFIATAWNAYEARKSAKAAFSALQLTTESLFEMRKSAFKQWFDSLLNQHDELCLLAKQIIDKHKINLNSDELHRLYYPLVRQHEVIQYVKHIINIFEYVDGSFYIDGECLKEKRAYVSQLIFKIPPQMKLIIAIFGLKIDYCEHINSEKLCCLLNKYDFFNDEIFFDDAYSNMPYLDTFINLRFNKIFKSRMINYFDNIIKSYYVPSDVKRDWMFRHPKLVPSVLMNYKTPCSPIINDYFEKLPLHVRNYFEELLKTANDRVTHFDVYIPRLIGCSIVQHYEDVPSEKNRLNDRNDVIAMAEDYIEKRKSNQLDYILEDIYFKSDEDIIPGHHLIVAFDDYEYKLALIKINENKDNDNLLNRIYTESSSMVNEYKREILKLGDYAK</sequence>
<evidence type="ECO:0000313" key="2">
    <source>
        <dbReference type="Proteomes" id="UP000359125"/>
    </source>
</evidence>
<gene>
    <name evidence="1" type="ORF">EIZ93_09505</name>
</gene>
<organism evidence="1 2">
    <name type="scientific">Escherichia coli</name>
    <dbReference type="NCBI Taxonomy" id="562"/>
    <lineage>
        <taxon>Bacteria</taxon>
        <taxon>Pseudomonadati</taxon>
        <taxon>Pseudomonadota</taxon>
        <taxon>Gammaproteobacteria</taxon>
        <taxon>Enterobacterales</taxon>
        <taxon>Enterobacteriaceae</taxon>
        <taxon>Escherichia</taxon>
    </lineage>
</organism>
<accession>A0A345EYF9</accession>
<evidence type="ECO:0000313" key="1">
    <source>
        <dbReference type="EMBL" id="MQK24545.1"/>
    </source>
</evidence>
<name>A0A345EYF9_ECOLX</name>
<dbReference type="Proteomes" id="UP000359125">
    <property type="component" value="Unassembled WGS sequence"/>
</dbReference>
<evidence type="ECO:0008006" key="3">
    <source>
        <dbReference type="Google" id="ProtNLM"/>
    </source>
</evidence>
<comment type="caution">
    <text evidence="1">The sequence shown here is derived from an EMBL/GenBank/DDBJ whole genome shotgun (WGS) entry which is preliminary data.</text>
</comment>
<proteinExistence type="predicted"/>
<dbReference type="EMBL" id="RYCF01000022">
    <property type="protein sequence ID" value="MQK24545.1"/>
    <property type="molecule type" value="Genomic_DNA"/>
</dbReference>
<dbReference type="RefSeq" id="WP_001718056.1">
    <property type="nucleotide sequence ID" value="NZ_AP023193.1"/>
</dbReference>
<reference evidence="1 2" key="1">
    <citation type="journal article" date="2019" name="Environ. Health Perspect.">
        <title>Inter-host Transmission of Carbapenemase-Producing Escherichia coli among Humans and Backyard Animals.</title>
        <authorList>
            <person name="Li J."/>
            <person name="Bi Z."/>
            <person name="Ma S."/>
            <person name="Chen B."/>
            <person name="Cai C."/>
            <person name="He J."/>
            <person name="Schwarz S."/>
            <person name="Sun C."/>
            <person name="Zhou Y."/>
            <person name="Yin J."/>
            <person name="Hulth A."/>
            <person name="Wang Y."/>
            <person name="Shen Z."/>
            <person name="Wang S."/>
            <person name="Wu C."/>
            <person name="Nilsson L.E."/>
            <person name="Walsh T.R."/>
            <person name="Borjesson S."/>
            <person name="Shen J."/>
            <person name="Sun Q."/>
            <person name="Wang Y."/>
        </authorList>
    </citation>
    <scope>NUCLEOTIDE SEQUENCE [LARGE SCALE GENOMIC DNA]</scope>
    <source>
        <strain evidence="1 2">A016f</strain>
    </source>
</reference>
<dbReference type="AlphaFoldDB" id="A0A345EYF9"/>
<protein>
    <recommendedName>
        <fullName evidence="3">Phage protein</fullName>
    </recommendedName>
</protein>